<feature type="binding site" evidence="9">
    <location>
        <position position="319"/>
    </location>
    <ligand>
        <name>K(+)</name>
        <dbReference type="ChEBI" id="CHEBI:29103"/>
    </ligand>
</feature>
<feature type="binding site" evidence="9">
    <location>
        <position position="321"/>
    </location>
    <ligand>
        <name>K(+)</name>
        <dbReference type="ChEBI" id="CHEBI:29103"/>
    </ligand>
</feature>
<feature type="binding site" evidence="9">
    <location>
        <position position="272"/>
    </location>
    <ligand>
        <name>K(+)</name>
        <dbReference type="ChEBI" id="CHEBI:29103"/>
    </ligand>
</feature>
<keyword evidence="8 9" id="KW-0119">Carbohydrate metabolism</keyword>
<dbReference type="InterPro" id="IPR011611">
    <property type="entry name" value="PfkB_dom"/>
</dbReference>
<comment type="catalytic activity">
    <reaction evidence="9">
        <text>D-ribose + ATP = D-ribose 5-phosphate + ADP + H(+)</text>
        <dbReference type="Rhea" id="RHEA:13697"/>
        <dbReference type="ChEBI" id="CHEBI:15378"/>
        <dbReference type="ChEBI" id="CHEBI:30616"/>
        <dbReference type="ChEBI" id="CHEBI:47013"/>
        <dbReference type="ChEBI" id="CHEBI:78346"/>
        <dbReference type="ChEBI" id="CHEBI:456216"/>
        <dbReference type="EC" id="2.7.1.15"/>
    </reaction>
</comment>
<feature type="binding site" evidence="9">
    <location>
        <position position="130"/>
    </location>
    <ligand>
        <name>substrate</name>
    </ligand>
</feature>
<name>A0AAW0FZT8_9APHY</name>
<feature type="binding site" evidence="9">
    <location>
        <begin position="241"/>
        <end position="246"/>
    </location>
    <ligand>
        <name>ATP</name>
        <dbReference type="ChEBI" id="CHEBI:30616"/>
    </ligand>
</feature>
<feature type="active site" description="Proton acceptor" evidence="9">
    <location>
        <position position="276"/>
    </location>
</feature>
<dbReference type="InterPro" id="IPR011877">
    <property type="entry name" value="Ribokinase"/>
</dbReference>
<evidence type="ECO:0000256" key="3">
    <source>
        <dbReference type="ARBA" id="ARBA00022741"/>
    </source>
</evidence>
<feature type="binding site" evidence="9">
    <location>
        <position position="276"/>
    </location>
    <ligand>
        <name>substrate</name>
    </ligand>
</feature>
<comment type="cofactor">
    <cofactor evidence="9">
        <name>Mg(2+)</name>
        <dbReference type="ChEBI" id="CHEBI:18420"/>
    </cofactor>
    <text evidence="9">Requires a divalent cation, most likely magnesium in vivo, as an electrophilic catalyst to aid phosphoryl group transfer. It is the chelate of the metal and the nucleotide that is the actual substrate.</text>
</comment>
<evidence type="ECO:0000256" key="2">
    <source>
        <dbReference type="ARBA" id="ARBA00022723"/>
    </source>
</evidence>
<evidence type="ECO:0000313" key="12">
    <source>
        <dbReference type="Proteomes" id="UP001385951"/>
    </source>
</evidence>
<dbReference type="InterPro" id="IPR002139">
    <property type="entry name" value="Ribo/fructo_kinase"/>
</dbReference>
<comment type="subcellular location">
    <subcellularLocation>
        <location evidence="9">Cytoplasm</location>
    </subcellularLocation>
    <subcellularLocation>
        <location evidence="9">Nucleus</location>
    </subcellularLocation>
</comment>
<keyword evidence="1 9" id="KW-0808">Transferase</keyword>
<keyword evidence="4 9" id="KW-0418">Kinase</keyword>
<organism evidence="11 12">
    <name type="scientific">Cerrena zonata</name>
    <dbReference type="NCBI Taxonomy" id="2478898"/>
    <lineage>
        <taxon>Eukaryota</taxon>
        <taxon>Fungi</taxon>
        <taxon>Dikarya</taxon>
        <taxon>Basidiomycota</taxon>
        <taxon>Agaricomycotina</taxon>
        <taxon>Agaricomycetes</taxon>
        <taxon>Polyporales</taxon>
        <taxon>Cerrenaceae</taxon>
        <taxon>Cerrena</taxon>
    </lineage>
</organism>
<evidence type="ECO:0000256" key="8">
    <source>
        <dbReference type="ARBA" id="ARBA00023277"/>
    </source>
</evidence>
<evidence type="ECO:0000256" key="5">
    <source>
        <dbReference type="ARBA" id="ARBA00022840"/>
    </source>
</evidence>
<dbReference type="EC" id="2.7.1.15" evidence="9"/>
<evidence type="ECO:0000256" key="9">
    <source>
        <dbReference type="HAMAP-Rule" id="MF_03215"/>
    </source>
</evidence>
<dbReference type="Pfam" id="PF00294">
    <property type="entry name" value="PfkB"/>
    <property type="match status" value="1"/>
</dbReference>
<keyword evidence="6 9" id="KW-0460">Magnesium</keyword>
<feature type="binding site" evidence="9">
    <location>
        <position position="325"/>
    </location>
    <ligand>
        <name>K(+)</name>
        <dbReference type="ChEBI" id="CHEBI:29103"/>
    </ligand>
</feature>
<keyword evidence="12" id="KW-1185">Reference proteome</keyword>
<dbReference type="PANTHER" id="PTHR10584">
    <property type="entry name" value="SUGAR KINASE"/>
    <property type="match status" value="1"/>
</dbReference>
<dbReference type="GO" id="GO:0046872">
    <property type="term" value="F:metal ion binding"/>
    <property type="evidence" value="ECO:0007669"/>
    <property type="project" value="UniProtKB-KW"/>
</dbReference>
<reference evidence="11 12" key="1">
    <citation type="submission" date="2022-09" db="EMBL/GenBank/DDBJ databases">
        <authorList>
            <person name="Palmer J.M."/>
        </authorList>
    </citation>
    <scope>NUCLEOTIDE SEQUENCE [LARGE SCALE GENOMIC DNA]</scope>
    <source>
        <strain evidence="11 12">DSM 7382</strain>
    </source>
</reference>
<dbReference type="PRINTS" id="PR00990">
    <property type="entry name" value="RIBOKINASE"/>
</dbReference>
<evidence type="ECO:0000313" key="11">
    <source>
        <dbReference type="EMBL" id="KAK7682861.1"/>
    </source>
</evidence>
<comment type="activity regulation">
    <text evidence="9">Activated by a monovalent cation that binds near, but not in, the active site. The most likely occupant of the site in vivo is potassium. Ion binding induces a conformational change that may alter substrate affinity.</text>
</comment>
<keyword evidence="5 9" id="KW-0067">ATP-binding</keyword>
<dbReference type="HAMAP" id="MF_01987">
    <property type="entry name" value="Ribokinase"/>
    <property type="match status" value="1"/>
</dbReference>
<evidence type="ECO:0000259" key="10">
    <source>
        <dbReference type="Pfam" id="PF00294"/>
    </source>
</evidence>
<evidence type="ECO:0000256" key="4">
    <source>
        <dbReference type="ARBA" id="ARBA00022777"/>
    </source>
</evidence>
<dbReference type="InterPro" id="IPR029056">
    <property type="entry name" value="Ribokinase-like"/>
</dbReference>
<dbReference type="AlphaFoldDB" id="A0AAW0FZT8"/>
<dbReference type="GO" id="GO:0005634">
    <property type="term" value="C:nucleus"/>
    <property type="evidence" value="ECO:0007669"/>
    <property type="project" value="UniProtKB-SubCell"/>
</dbReference>
<evidence type="ECO:0000256" key="6">
    <source>
        <dbReference type="ARBA" id="ARBA00022842"/>
    </source>
</evidence>
<comment type="pathway">
    <text evidence="9">Carbohydrate metabolism; D-ribose degradation; D-ribose 5-phosphate from beta-D-ribopyranose: step 2/2.</text>
</comment>
<comment type="similarity">
    <text evidence="9">Belongs to the carbohydrate kinase PfkB family. Ribokinase subfamily.</text>
</comment>
<evidence type="ECO:0000256" key="1">
    <source>
        <dbReference type="ARBA" id="ARBA00022679"/>
    </source>
</evidence>
<dbReference type="GO" id="GO:0005737">
    <property type="term" value="C:cytoplasm"/>
    <property type="evidence" value="ECO:0007669"/>
    <property type="project" value="UniProtKB-SubCell"/>
</dbReference>
<comment type="function">
    <text evidence="9">Catalyzes the phosphorylation of ribose at O-5 in a reaction requiring ATP and magnesium. The resulting D-ribose-5-phosphate can then be used either for sythesis of nucleotides, histidine, and tryptophan, or as a component of the pentose phosphate pathway.</text>
</comment>
<feature type="binding site" evidence="9">
    <location>
        <position position="316"/>
    </location>
    <ligand>
        <name>K(+)</name>
        <dbReference type="ChEBI" id="CHEBI:29103"/>
    </ligand>
</feature>
<feature type="binding site" evidence="9">
    <location>
        <position position="270"/>
    </location>
    <ligand>
        <name>K(+)</name>
        <dbReference type="ChEBI" id="CHEBI:29103"/>
    </ligand>
</feature>
<comment type="subunit">
    <text evidence="9">Homodimer.</text>
</comment>
<keyword evidence="7 9" id="KW-0630">Potassium</keyword>
<proteinExistence type="inferred from homology"/>
<accession>A0AAW0FZT8</accession>
<comment type="caution">
    <text evidence="9">Lacks conserved residue(s) required for the propagation of feature annotation.</text>
</comment>
<dbReference type="GO" id="GO:0005524">
    <property type="term" value="F:ATP binding"/>
    <property type="evidence" value="ECO:0007669"/>
    <property type="project" value="UniProtKB-UniRule"/>
</dbReference>
<protein>
    <recommendedName>
        <fullName evidence="9">Ribokinase</fullName>
        <shortName evidence="9">RK</shortName>
        <ecNumber evidence="9">2.7.1.15</ecNumber>
    </recommendedName>
</protein>
<keyword evidence="2 9" id="KW-0479">Metal-binding</keyword>
<dbReference type="SUPFAM" id="SSF53613">
    <property type="entry name" value="Ribokinase-like"/>
    <property type="match status" value="1"/>
</dbReference>
<feature type="binding site" evidence="9">
    <location>
        <begin position="275"/>
        <end position="276"/>
    </location>
    <ligand>
        <name>ATP</name>
        <dbReference type="ChEBI" id="CHEBI:30616"/>
    </ligand>
</feature>
<dbReference type="GO" id="GO:0004747">
    <property type="term" value="F:ribokinase activity"/>
    <property type="evidence" value="ECO:0007669"/>
    <property type="project" value="UniProtKB-UniRule"/>
</dbReference>
<dbReference type="PANTHER" id="PTHR10584:SF166">
    <property type="entry name" value="RIBOKINASE"/>
    <property type="match status" value="1"/>
</dbReference>
<keyword evidence="3 9" id="KW-0547">Nucleotide-binding</keyword>
<feature type="binding site" evidence="9">
    <location>
        <position position="177"/>
    </location>
    <ligand>
        <name>ATP</name>
        <dbReference type="ChEBI" id="CHEBI:30616"/>
    </ligand>
</feature>
<keyword evidence="9" id="KW-0539">Nucleus</keyword>
<feature type="binding site" evidence="9">
    <location>
        <begin position="35"/>
        <end position="39"/>
    </location>
    <ligand>
        <name>substrate</name>
    </ligand>
</feature>
<gene>
    <name evidence="11" type="ORF">QCA50_014247</name>
</gene>
<feature type="domain" description="Carbohydrate kinase PfkB" evidence="10">
    <location>
        <begin position="21"/>
        <end position="327"/>
    </location>
</feature>
<sequence>MPNTGRCLVRGSIMPTIVQPGETLSSTHYERRSGGKGANQAVAVAKAGASVTLIGAIGSDGDWVLNGLKQVGVDVGPVIVTHDEPTGRAIIQLTPEGENCIILHRGANYATVSSDSVTSTTFSHLLIQNEIPFSSTLAALAHAHQIGATTLFNPSPMPNIQQLRELPWDELDWLIVNQGEVLTLLKAFQSDRNINTAEREPVTLETPATWPSHPEIKAAYSLLRRLHEHPAFSPRINLVCTLGGLGATALLPSGEALYVPAATLSGPVKDTTGAGDCFTGYLVAGLMEAESGGKVKMSREVAEKILQTAVEAAGVCVQRAGATESIPYRRELQSVA</sequence>
<keyword evidence="9" id="KW-0963">Cytoplasm</keyword>
<dbReference type="GO" id="GO:0019303">
    <property type="term" value="P:D-ribose catabolic process"/>
    <property type="evidence" value="ECO:0007669"/>
    <property type="project" value="UniProtKB-UniRule"/>
</dbReference>
<evidence type="ECO:0000256" key="7">
    <source>
        <dbReference type="ARBA" id="ARBA00022958"/>
    </source>
</evidence>
<comment type="caution">
    <text evidence="11">The sequence shown here is derived from an EMBL/GenBank/DDBJ whole genome shotgun (WGS) entry which is preliminary data.</text>
</comment>
<dbReference type="Proteomes" id="UP001385951">
    <property type="component" value="Unassembled WGS sequence"/>
</dbReference>
<dbReference type="CDD" id="cd01174">
    <property type="entry name" value="ribokinase"/>
    <property type="match status" value="1"/>
</dbReference>
<dbReference type="EMBL" id="JASBNA010000034">
    <property type="protein sequence ID" value="KAK7682861.1"/>
    <property type="molecule type" value="Genomic_DNA"/>
</dbReference>
<dbReference type="Gene3D" id="3.40.1190.20">
    <property type="match status" value="1"/>
</dbReference>